<evidence type="ECO:0000256" key="4">
    <source>
        <dbReference type="ARBA" id="ARBA00018477"/>
    </source>
</evidence>
<dbReference type="GO" id="GO:0005975">
    <property type="term" value="P:carbohydrate metabolic process"/>
    <property type="evidence" value="ECO:0007669"/>
    <property type="project" value="InterPro"/>
</dbReference>
<evidence type="ECO:0000256" key="7">
    <source>
        <dbReference type="ARBA" id="ARBA00022842"/>
    </source>
</evidence>
<keyword evidence="10" id="KW-1185">Reference proteome</keyword>
<reference evidence="9" key="1">
    <citation type="journal article" date="2023" name="DNA Res.">
        <title>Chromosome-level genome assembly of Phrynocephalus forsythii using third-generation DNA sequencing and Hi-C analysis.</title>
        <authorList>
            <person name="Qi Y."/>
            <person name="Zhao W."/>
            <person name="Zhao Y."/>
            <person name="Niu C."/>
            <person name="Cao S."/>
            <person name="Zhang Y."/>
        </authorList>
    </citation>
    <scope>NUCLEOTIDE SEQUENCE</scope>
    <source>
        <tissue evidence="9">Muscle</tissue>
    </source>
</reference>
<dbReference type="SUPFAM" id="SSF88713">
    <property type="entry name" value="Glycoside hydrolase/deacetylase"/>
    <property type="match status" value="1"/>
</dbReference>
<comment type="caution">
    <text evidence="9">The sequence shown here is derived from an EMBL/GenBank/DDBJ whole genome shotgun (WGS) entry which is preliminary data.</text>
</comment>
<dbReference type="Gene3D" id="3.20.20.370">
    <property type="entry name" value="Glycoside hydrolase/deacetylase"/>
    <property type="match status" value="1"/>
</dbReference>
<dbReference type="Pfam" id="PF04794">
    <property type="entry name" value="YdjC"/>
    <property type="match status" value="1"/>
</dbReference>
<dbReference type="InterPro" id="IPR006879">
    <property type="entry name" value="YdjC-like"/>
</dbReference>
<evidence type="ECO:0000313" key="10">
    <source>
        <dbReference type="Proteomes" id="UP001142489"/>
    </source>
</evidence>
<name>A0A9Q1ATP8_9SAUR</name>
<evidence type="ECO:0000256" key="6">
    <source>
        <dbReference type="ARBA" id="ARBA00022801"/>
    </source>
</evidence>
<gene>
    <name evidence="9" type="ORF">JRQ81_007722</name>
</gene>
<evidence type="ECO:0000256" key="3">
    <source>
        <dbReference type="ARBA" id="ARBA00008843"/>
    </source>
</evidence>
<dbReference type="Proteomes" id="UP001142489">
    <property type="component" value="Unassembled WGS sequence"/>
</dbReference>
<dbReference type="GO" id="GO:0016787">
    <property type="term" value="F:hydrolase activity"/>
    <property type="evidence" value="ECO:0007669"/>
    <property type="project" value="UniProtKB-KW"/>
</dbReference>
<dbReference type="GO" id="GO:0019213">
    <property type="term" value="F:deacetylase activity"/>
    <property type="evidence" value="ECO:0007669"/>
    <property type="project" value="TreeGrafter"/>
</dbReference>
<evidence type="ECO:0000313" key="9">
    <source>
        <dbReference type="EMBL" id="KAJ7309664.1"/>
    </source>
</evidence>
<dbReference type="CDD" id="cd10806">
    <property type="entry name" value="YdjC_like_2"/>
    <property type="match status" value="1"/>
</dbReference>
<evidence type="ECO:0000256" key="2">
    <source>
        <dbReference type="ARBA" id="ARBA00003451"/>
    </source>
</evidence>
<dbReference type="OrthoDB" id="8908051at2759"/>
<comment type="cofactor">
    <cofactor evidence="1">
        <name>Mg(2+)</name>
        <dbReference type="ChEBI" id="CHEBI:18420"/>
    </cofactor>
</comment>
<keyword evidence="7" id="KW-0460">Magnesium</keyword>
<comment type="function">
    <text evidence="2">Probably catalyzes the deacetylation of acetylated carbohydrates an important step in the degradation of oligosaccharides.</text>
</comment>
<evidence type="ECO:0000256" key="8">
    <source>
        <dbReference type="ARBA" id="ARBA00023277"/>
    </source>
</evidence>
<dbReference type="EMBL" id="JAPFRF010000016">
    <property type="protein sequence ID" value="KAJ7309664.1"/>
    <property type="molecule type" value="Genomic_DNA"/>
</dbReference>
<sequence length="318" mass="35016">MLRAAVKLIVTGDDFGYCPRRNQGMAECFLAGGISNVSLLVNGSAVSNAVQLAKRYNIPIGLHANLSEGSPVCTALKEKSSLLNAQGFFHGKMGIRTALAKGLLDMSEVKQELTAQVELFRELTGHLPHHMDGHQHVHVLPEIRNIFAQVLKDYGITYTRIPIEPDLPRCKWIDPPLMAFYQSVEKDSLNTVDVFREHGIRWPDIYIGLSTMGKNMSVANILAAIDNATTAHLLAKEDDSSALPSPRVSLDQGTGSVTIELMTHPGYPSISPVGGCGEGPDDFSQSWERQHELETLKSAELQNHYRTRKVELCAFQDL</sequence>
<dbReference type="GO" id="GO:0046872">
    <property type="term" value="F:metal ion binding"/>
    <property type="evidence" value="ECO:0007669"/>
    <property type="project" value="UniProtKB-KW"/>
</dbReference>
<keyword evidence="8" id="KW-0119">Carbohydrate metabolism</keyword>
<keyword evidence="5" id="KW-0479">Metal-binding</keyword>
<dbReference type="AlphaFoldDB" id="A0A9Q1ATP8"/>
<dbReference type="FunFam" id="3.20.20.370:FF:000006">
    <property type="entry name" value="YdjC chitooligosaccharide deacetylase homolog"/>
    <property type="match status" value="1"/>
</dbReference>
<dbReference type="PANTHER" id="PTHR31609:SF1">
    <property type="entry name" value="CARBOHYDRATE DEACETYLASE"/>
    <property type="match status" value="1"/>
</dbReference>
<dbReference type="InterPro" id="IPR011330">
    <property type="entry name" value="Glyco_hydro/deAcase_b/a-brl"/>
</dbReference>
<proteinExistence type="inferred from homology"/>
<evidence type="ECO:0000256" key="5">
    <source>
        <dbReference type="ARBA" id="ARBA00022723"/>
    </source>
</evidence>
<keyword evidence="6" id="KW-0378">Hydrolase</keyword>
<protein>
    <recommendedName>
        <fullName evidence="4">Carbohydrate deacetylase</fullName>
    </recommendedName>
</protein>
<dbReference type="PANTHER" id="PTHR31609">
    <property type="entry name" value="YDJC DEACETYLASE FAMILY MEMBER"/>
    <property type="match status" value="1"/>
</dbReference>
<evidence type="ECO:0000256" key="1">
    <source>
        <dbReference type="ARBA" id="ARBA00001946"/>
    </source>
</evidence>
<accession>A0A9Q1ATP8</accession>
<comment type="similarity">
    <text evidence="3">Belongs to the YdjC deacetylase family.</text>
</comment>
<organism evidence="9 10">
    <name type="scientific">Phrynocephalus forsythii</name>
    <dbReference type="NCBI Taxonomy" id="171643"/>
    <lineage>
        <taxon>Eukaryota</taxon>
        <taxon>Metazoa</taxon>
        <taxon>Chordata</taxon>
        <taxon>Craniata</taxon>
        <taxon>Vertebrata</taxon>
        <taxon>Euteleostomi</taxon>
        <taxon>Lepidosauria</taxon>
        <taxon>Squamata</taxon>
        <taxon>Bifurcata</taxon>
        <taxon>Unidentata</taxon>
        <taxon>Episquamata</taxon>
        <taxon>Toxicofera</taxon>
        <taxon>Iguania</taxon>
        <taxon>Acrodonta</taxon>
        <taxon>Agamidae</taxon>
        <taxon>Agaminae</taxon>
        <taxon>Phrynocephalus</taxon>
    </lineage>
</organism>